<dbReference type="AlphaFoldDB" id="A0A3A6PU00"/>
<evidence type="ECO:0000313" key="3">
    <source>
        <dbReference type="Proteomes" id="UP000267798"/>
    </source>
</evidence>
<feature type="domain" description="Fibronectin type-III" evidence="1">
    <location>
        <begin position="224"/>
        <end position="328"/>
    </location>
</feature>
<protein>
    <recommendedName>
        <fullName evidence="1">Fibronectin type-III domain-containing protein</fullName>
    </recommendedName>
</protein>
<dbReference type="Pfam" id="PF00041">
    <property type="entry name" value="fn3"/>
    <property type="match status" value="6"/>
</dbReference>
<feature type="domain" description="Fibronectin type-III" evidence="1">
    <location>
        <begin position="707"/>
        <end position="811"/>
    </location>
</feature>
<dbReference type="SMART" id="SM00060">
    <property type="entry name" value="FN3"/>
    <property type="match status" value="11"/>
</dbReference>
<dbReference type="SUPFAM" id="SSF49265">
    <property type="entry name" value="Fibronectin type III"/>
    <property type="match status" value="6"/>
</dbReference>
<comment type="caution">
    <text evidence="2">The sequence shown here is derived from an EMBL/GenBank/DDBJ whole genome shotgun (WGS) entry which is preliminary data.</text>
</comment>
<reference evidence="2 3" key="1">
    <citation type="submission" date="2018-09" db="EMBL/GenBank/DDBJ databases">
        <title>Paenibacillus aracenensis nov. sp. isolated from a cave in southern Spain.</title>
        <authorList>
            <person name="Jurado V."/>
            <person name="Gutierrez-Patricio S."/>
            <person name="Gonzalez-Pimentel J.L."/>
            <person name="Miller A.Z."/>
            <person name="Laiz L."/>
            <person name="Saiz-Jimenez C."/>
        </authorList>
    </citation>
    <scope>NUCLEOTIDE SEQUENCE [LARGE SCALE GENOMIC DNA]</scope>
    <source>
        <strain evidence="2 3">JCM 19203</strain>
    </source>
</reference>
<name>A0A3A6PU00_9BACL</name>
<dbReference type="PANTHER" id="PTHR47135">
    <property type="entry name" value="FIBRONECTIN TYPE III DOMAIN-CONTAINING PROTEIN 7"/>
    <property type="match status" value="1"/>
</dbReference>
<evidence type="ECO:0000259" key="1">
    <source>
        <dbReference type="PROSITE" id="PS50853"/>
    </source>
</evidence>
<dbReference type="InterPro" id="IPR003961">
    <property type="entry name" value="FN3_dom"/>
</dbReference>
<dbReference type="PROSITE" id="PS50853">
    <property type="entry name" value="FN3"/>
    <property type="match status" value="5"/>
</dbReference>
<dbReference type="Gene3D" id="2.60.40.10">
    <property type="entry name" value="Immunoglobulins"/>
    <property type="match status" value="11"/>
</dbReference>
<evidence type="ECO:0000313" key="2">
    <source>
        <dbReference type="EMBL" id="RJX40201.1"/>
    </source>
</evidence>
<proteinExistence type="predicted"/>
<dbReference type="PANTHER" id="PTHR47135:SF1">
    <property type="entry name" value="FIBRONECTIN TYPE III DOMAIN-CONTAINING PROTEIN 7"/>
    <property type="match status" value="1"/>
</dbReference>
<dbReference type="InterPro" id="IPR013783">
    <property type="entry name" value="Ig-like_fold"/>
</dbReference>
<organism evidence="2 3">
    <name type="scientific">Paenibacillus pinisoli</name>
    <dbReference type="NCBI Taxonomy" id="1276110"/>
    <lineage>
        <taxon>Bacteria</taxon>
        <taxon>Bacillati</taxon>
        <taxon>Bacillota</taxon>
        <taxon>Bacilli</taxon>
        <taxon>Bacillales</taxon>
        <taxon>Paenibacillaceae</taxon>
        <taxon>Paenibacillus</taxon>
    </lineage>
</organism>
<dbReference type="Proteomes" id="UP000267798">
    <property type="component" value="Unassembled WGS sequence"/>
</dbReference>
<dbReference type="EMBL" id="QXQB01000002">
    <property type="protein sequence ID" value="RJX40201.1"/>
    <property type="molecule type" value="Genomic_DNA"/>
</dbReference>
<dbReference type="CDD" id="cd00063">
    <property type="entry name" value="FN3"/>
    <property type="match status" value="6"/>
</dbReference>
<sequence>MKTLLATPTLSGASDSDSITLSWAAIAGAASYELELDGVVINVGDVTTYIHAGLNVGTQHSYKLRALSEDNNSLWTAALTRWTLPSTPVISQAVSSASSSITVQWTAVTGTSGYDVEINGAVSGTSNTTLTRTGLTANTEYTVRVRSKNAGGVGEWSQPVVVKTLLTTPVLSGASSSDAITLNWSAIAGATSYELELDGTVIAVGDEVSYTHSGLAAGTQHNYKLRALSEDNASLWTAALTRWTIPGMPVISEAVSNTSTAITVKWASVAGTNGYDVEINGAVSSNTSTTLNKTGLTTNTDYTVRVRSKNAGGTGEWSQPVVVKTLLATPTLSGASDSDSITLNWAAITGASSYELELDGVVINVGDVTTYIHTGLNVGTQHSYKLRAISEDNNSLWTAALTRWTLPGTASISEAVSNASNSITLKWAAVTGSSGYDVEVNGAVSSVNNTTLTRTGLTANTEYTVRVRSKNAGGVGEWSQPVVVKTLLTTPVLSGASSSDAITLNWSAIAGATSYELELDGTVIAVGDEVSYTHSGLAAGTQHNYKLRALSKDNASLWTAALTRWTIPGMPVISEAVSNTSTTITVKWAAVTGTNGYDVEINGAVSSNTSTTLNKTGLTTNTDYTVRVRSKNAGGTGEWSQPVVVKTLLITPVLNGTSANDSITLNWAAITGASSYELELDGVVTNVGDVTSYTHTGLGAGTQHSYKLRALNENNNSLWTAALTRWTLPGTAAISEAVSNASNSITLKWAAVTGSSGYDVEVNGAVSSVNNTTLTRTGLTANTEYTVRVRSKNAGGVGEWSQPVVVKTLLATPVLTATATSSSITVNWAAIPGAEGYEIDFNGTIIHTEDISSYTFDGLAPNTIYKITIRSVSSDNESTWSKVLNQRTAR</sequence>
<keyword evidence="3" id="KW-1185">Reference proteome</keyword>
<feature type="domain" description="Fibronectin type-III" evidence="1">
    <location>
        <begin position="568"/>
        <end position="650"/>
    </location>
</feature>
<dbReference type="InterPro" id="IPR036116">
    <property type="entry name" value="FN3_sf"/>
</dbReference>
<gene>
    <name evidence="2" type="ORF">D3P09_12650</name>
</gene>
<feature type="domain" description="Fibronectin type-III" evidence="1">
    <location>
        <begin position="63"/>
        <end position="167"/>
    </location>
</feature>
<feature type="domain" description="Fibronectin type-III" evidence="1">
    <location>
        <begin position="406"/>
        <end position="489"/>
    </location>
</feature>
<accession>A0A3A6PU00</accession>